<proteinExistence type="predicted"/>
<gene>
    <name evidence="2" type="ORF">EDL80_01325</name>
</gene>
<keyword evidence="3" id="KW-1185">Reference proteome</keyword>
<evidence type="ECO:0000313" key="3">
    <source>
        <dbReference type="Proteomes" id="UP000422822"/>
    </source>
</evidence>
<dbReference type="RefSeq" id="WP_158406411.1">
    <property type="nucleotide sequence ID" value="NZ_CP033454.1"/>
</dbReference>
<accession>A0AAE6Q8V3</accession>
<name>A0AAE6Q8V3_EHRRU</name>
<keyword evidence="1" id="KW-0472">Membrane</keyword>
<dbReference type="AlphaFoldDB" id="A0AAE6Q8V3"/>
<dbReference type="EMBL" id="CP033455">
    <property type="protein sequence ID" value="QGR03241.1"/>
    <property type="molecule type" value="Genomic_DNA"/>
</dbReference>
<keyword evidence="1" id="KW-0812">Transmembrane</keyword>
<feature type="transmembrane region" description="Helical" evidence="1">
    <location>
        <begin position="6"/>
        <end position="28"/>
    </location>
</feature>
<evidence type="ECO:0000256" key="1">
    <source>
        <dbReference type="SAM" id="Phobius"/>
    </source>
</evidence>
<dbReference type="Proteomes" id="UP000422822">
    <property type="component" value="Chromosome"/>
</dbReference>
<keyword evidence="1" id="KW-1133">Transmembrane helix</keyword>
<evidence type="ECO:0000313" key="2">
    <source>
        <dbReference type="EMBL" id="QGR03241.1"/>
    </source>
</evidence>
<protein>
    <submittedName>
        <fullName evidence="2">Uncharacterized protein</fullName>
    </submittedName>
</protein>
<sequence length="354" mass="40008">MGNLEISILVATALGMFMTASILIAIMIKCILSKRSAYTINNEIPTTTIPNLSEDNLSEMFNSADTKLQEINSPYNHKVILNIDGTIITAPVIKSKYEALKKDGENHPLVKKHIEYLQKNRTDNSPDNINRAILGASIESILLKHDPDNTPDTGLIHHMINHMYTKSYMHLLSHMINQGIPNKEKYTVENLSLSPQITLHYTTNSPQQFSIDAKFYKKLLTAQNNTFHSTFTGDMRLLVSQSTDDPKLLDYSEGKVSYIHYNTLNEQIPNTQRSNTEMRYTPITEPEEIPSIPSISNITVLNTEQQETSNTSVLPNFTVYTHSAEQMHDNIPKLDTITTATILYNRDTPLHSMT</sequence>
<reference evidence="2 3" key="1">
    <citation type="submission" date="2018-10" db="EMBL/GenBank/DDBJ databases">
        <title>Propagation and draft genome sequences of three atypical Erhlichia ruminantium isolates.</title>
        <authorList>
            <person name="Liebenberg J."/>
            <person name="Steyn H."/>
            <person name="Josemans A."/>
            <person name="Zweygarth E."/>
        </authorList>
    </citation>
    <scope>NUCLEOTIDE SEQUENCE [LARGE SCALE GENOMIC DNA]</scope>
    <source>
        <strain evidence="2 3">Omatjenne</strain>
    </source>
</reference>
<organism evidence="2 3">
    <name type="scientific">Ehrlichia ruminantium</name>
    <name type="common">heartwater rickettsia</name>
    <name type="synonym">Cowdria ruminantium</name>
    <dbReference type="NCBI Taxonomy" id="779"/>
    <lineage>
        <taxon>Bacteria</taxon>
        <taxon>Pseudomonadati</taxon>
        <taxon>Pseudomonadota</taxon>
        <taxon>Alphaproteobacteria</taxon>
        <taxon>Rickettsiales</taxon>
        <taxon>Anaplasmataceae</taxon>
        <taxon>Ehrlichia</taxon>
    </lineage>
</organism>